<dbReference type="Gene3D" id="1.10.10.250">
    <property type="entry name" value="Ribosomal protein L11, C-terminal domain"/>
    <property type="match status" value="1"/>
</dbReference>
<evidence type="ECO:0000259" key="6">
    <source>
        <dbReference type="Pfam" id="PF03946"/>
    </source>
</evidence>
<dbReference type="Gene3D" id="3.30.1550.10">
    <property type="entry name" value="Ribosomal protein L11/L12, N-terminal domain"/>
    <property type="match status" value="1"/>
</dbReference>
<evidence type="ECO:0000256" key="4">
    <source>
        <dbReference type="RuleBase" id="RU003978"/>
    </source>
</evidence>
<dbReference type="Pfam" id="PF00298">
    <property type="entry name" value="Ribosomal_L11"/>
    <property type="match status" value="1"/>
</dbReference>
<reference evidence="7" key="1">
    <citation type="submission" date="2008-12" db="EMBL/GenBank/DDBJ databases">
        <authorList>
            <person name="Zhang H."/>
            <person name="Lin S."/>
        </authorList>
    </citation>
    <scope>NUCLEOTIDE SEQUENCE</scope>
    <source>
        <strain evidence="7">CCMP1831</strain>
    </source>
</reference>
<dbReference type="InterPro" id="IPR036769">
    <property type="entry name" value="Ribosomal_uL11_C_sf"/>
</dbReference>
<dbReference type="InterPro" id="IPR020784">
    <property type="entry name" value="Ribosomal_uL11_N"/>
</dbReference>
<name>E8Z6F5_PFIPI</name>
<accession>E8Z6F5</accession>
<dbReference type="GO" id="GO:0003735">
    <property type="term" value="F:structural constituent of ribosome"/>
    <property type="evidence" value="ECO:0007669"/>
    <property type="project" value="InterPro"/>
</dbReference>
<keyword evidence="3 4" id="KW-0687">Ribonucleoprotein</keyword>
<protein>
    <submittedName>
        <fullName evidence="7">60s ribosomal protein L12</fullName>
    </submittedName>
</protein>
<dbReference type="Pfam" id="PF03946">
    <property type="entry name" value="Ribosomal_L11_N"/>
    <property type="match status" value="1"/>
</dbReference>
<dbReference type="PANTHER" id="PTHR11661:SF2">
    <property type="entry name" value="LARGE RIBOSOMAL SUBUNIT PROTEIN UL11"/>
    <property type="match status" value="1"/>
</dbReference>
<sequence length="147" mass="15870">MPPKFDSTAVNIIFIRTIGGEIGAVSSLAPKLGPLGLAPKKIGEQLSKATTKWEGLKVICKLIVRNRQAEVEVVPSSSVLILKALSEPKRDRKKIKNVVHNGQLAFIDIIKIAKMMKNKSCSIDLKGGINEILGTAKSIGCIINKNN</sequence>
<comment type="similarity">
    <text evidence="1 4">Belongs to the universal ribosomal protein uL11 family.</text>
</comment>
<dbReference type="InterPro" id="IPR000911">
    <property type="entry name" value="Ribosomal_uL11"/>
</dbReference>
<reference evidence="7" key="2">
    <citation type="book" date="2010" name="PROCEEDINGS OF 13TH INTERNATIONAL CONFERENCE ON HARMFUL ALGAE" publisher="International Society For The Study of Harmful Algae" city="Hong Kong, China">
        <title>Dinoflagellate meta-transcriptomics enabled by spliced leader.</title>
        <editorList>
            <person name="Unknown A."/>
        </editorList>
        <authorList>
            <person name="Lin S."/>
            <person name="Zhang H."/>
        </authorList>
    </citation>
    <scope>NUCLEOTIDE SEQUENCE</scope>
    <source>
        <strain evidence="7">CCMP1831</strain>
    </source>
</reference>
<dbReference type="SMART" id="SM00649">
    <property type="entry name" value="RL11"/>
    <property type="match status" value="1"/>
</dbReference>
<dbReference type="GO" id="GO:0022625">
    <property type="term" value="C:cytosolic large ribosomal subunit"/>
    <property type="evidence" value="ECO:0007669"/>
    <property type="project" value="TreeGrafter"/>
</dbReference>
<evidence type="ECO:0000256" key="3">
    <source>
        <dbReference type="ARBA" id="ARBA00023274"/>
    </source>
</evidence>
<feature type="domain" description="Large ribosomal subunit protein uL11 N-terminal" evidence="6">
    <location>
        <begin position="15"/>
        <end position="69"/>
    </location>
</feature>
<dbReference type="PANTHER" id="PTHR11661">
    <property type="entry name" value="60S RIBOSOMAL PROTEIN L12"/>
    <property type="match status" value="1"/>
</dbReference>
<evidence type="ECO:0000256" key="1">
    <source>
        <dbReference type="ARBA" id="ARBA00010537"/>
    </source>
</evidence>
<organism evidence="7">
    <name type="scientific">Pfiesteria piscicida</name>
    <name type="common">Phantom dinoflagellate</name>
    <dbReference type="NCBI Taxonomy" id="71001"/>
    <lineage>
        <taxon>Eukaryota</taxon>
        <taxon>Sar</taxon>
        <taxon>Alveolata</taxon>
        <taxon>Dinophyceae</taxon>
        <taxon>Peridiniales</taxon>
        <taxon>Pfiesteriaceae</taxon>
        <taxon>Pfiesteria</taxon>
    </lineage>
</organism>
<dbReference type="AlphaFoldDB" id="E8Z6F5"/>
<dbReference type="FunFam" id="3.30.1550.10:FF:000002">
    <property type="entry name" value="60S ribosomal protein L12"/>
    <property type="match status" value="1"/>
</dbReference>
<dbReference type="HAMAP" id="MF_00736">
    <property type="entry name" value="Ribosomal_uL11"/>
    <property type="match status" value="1"/>
</dbReference>
<dbReference type="SUPFAM" id="SSF46906">
    <property type="entry name" value="Ribosomal protein L11, C-terminal domain"/>
    <property type="match status" value="1"/>
</dbReference>
<evidence type="ECO:0000256" key="2">
    <source>
        <dbReference type="ARBA" id="ARBA00022980"/>
    </source>
</evidence>
<dbReference type="InterPro" id="IPR036796">
    <property type="entry name" value="Ribosomal_uL11_N_sf"/>
</dbReference>
<dbReference type="EMBL" id="FJ599983">
    <property type="protein sequence ID" value="ACU45035.1"/>
    <property type="molecule type" value="mRNA"/>
</dbReference>
<evidence type="ECO:0000259" key="5">
    <source>
        <dbReference type="Pfam" id="PF00298"/>
    </source>
</evidence>
<keyword evidence="2 4" id="KW-0689">Ribosomal protein</keyword>
<dbReference type="GO" id="GO:0006412">
    <property type="term" value="P:translation"/>
    <property type="evidence" value="ECO:0007669"/>
    <property type="project" value="InterPro"/>
</dbReference>
<evidence type="ECO:0000313" key="7">
    <source>
        <dbReference type="EMBL" id="ACU45035.1"/>
    </source>
</evidence>
<dbReference type="SUPFAM" id="SSF54747">
    <property type="entry name" value="Ribosomal L11/L12e N-terminal domain"/>
    <property type="match status" value="1"/>
</dbReference>
<dbReference type="GO" id="GO:0070180">
    <property type="term" value="F:large ribosomal subunit rRNA binding"/>
    <property type="evidence" value="ECO:0007669"/>
    <property type="project" value="TreeGrafter"/>
</dbReference>
<dbReference type="InterPro" id="IPR020783">
    <property type="entry name" value="Ribosomal_uL11_C"/>
</dbReference>
<feature type="domain" description="Large ribosomal subunit protein uL11 C-terminal" evidence="5">
    <location>
        <begin position="74"/>
        <end position="142"/>
    </location>
</feature>
<proteinExistence type="evidence at transcript level"/>
<dbReference type="CDD" id="cd00349">
    <property type="entry name" value="Ribosomal_L11"/>
    <property type="match status" value="1"/>
</dbReference>